<proteinExistence type="predicted"/>
<evidence type="ECO:0000259" key="1">
    <source>
        <dbReference type="PROSITE" id="PS51762"/>
    </source>
</evidence>
<protein>
    <recommendedName>
        <fullName evidence="1">GH16 domain-containing protein</fullName>
    </recommendedName>
</protein>
<evidence type="ECO:0000313" key="3">
    <source>
        <dbReference type="Proteomes" id="UP001501414"/>
    </source>
</evidence>
<dbReference type="RefSeq" id="WP_344027876.1">
    <property type="nucleotide sequence ID" value="NZ_BAAAJK010000048.1"/>
</dbReference>
<dbReference type="InterPro" id="IPR013320">
    <property type="entry name" value="ConA-like_dom_sf"/>
</dbReference>
<keyword evidence="3" id="KW-1185">Reference proteome</keyword>
<gene>
    <name evidence="2" type="ORF">GCM10009613_55560</name>
</gene>
<dbReference type="SUPFAM" id="SSF49899">
    <property type="entry name" value="Concanavalin A-like lectins/glucanases"/>
    <property type="match status" value="1"/>
</dbReference>
<accession>A0ABN1Y710</accession>
<name>A0ABN1Y710_9PSEU</name>
<feature type="domain" description="GH16" evidence="1">
    <location>
        <begin position="16"/>
        <end position="251"/>
    </location>
</feature>
<evidence type="ECO:0000313" key="2">
    <source>
        <dbReference type="EMBL" id="GAA1399652.1"/>
    </source>
</evidence>
<dbReference type="InterPro" id="IPR000757">
    <property type="entry name" value="Beta-glucanase-like"/>
</dbReference>
<reference evidence="2 3" key="1">
    <citation type="journal article" date="2019" name="Int. J. Syst. Evol. Microbiol.">
        <title>The Global Catalogue of Microorganisms (GCM) 10K type strain sequencing project: providing services to taxonomists for standard genome sequencing and annotation.</title>
        <authorList>
            <consortium name="The Broad Institute Genomics Platform"/>
            <consortium name="The Broad Institute Genome Sequencing Center for Infectious Disease"/>
            <person name="Wu L."/>
            <person name="Ma J."/>
        </authorList>
    </citation>
    <scope>NUCLEOTIDE SEQUENCE [LARGE SCALE GENOMIC DNA]</scope>
    <source>
        <strain evidence="2 3">JCM 11896</strain>
    </source>
</reference>
<dbReference type="Pfam" id="PF00722">
    <property type="entry name" value="Glyco_hydro_16"/>
    <property type="match status" value="1"/>
</dbReference>
<dbReference type="PROSITE" id="PS51762">
    <property type="entry name" value="GH16_2"/>
    <property type="match status" value="1"/>
</dbReference>
<dbReference type="EMBL" id="BAAAJK010000048">
    <property type="protein sequence ID" value="GAA1399652.1"/>
    <property type="molecule type" value="Genomic_DNA"/>
</dbReference>
<sequence length="251" mass="27617">MTGFRDTFPGPRLDLSVWTPAYLPAWSSRMAAAATYRLVGDGLVLTIPDEHPVWCPELHEPPLRVSAVQSGNWSGPVGSTAGQQPFLDGQTVREQQPESRGFVPLRGRIEVECRATLGPRSMFSAWMIGMEDRPERCGEICLVEVFGDAVDGDTAAVGNGLHAFRDPNLHEEFSADRRTIDVAALHRYAVDWRPDGVDFLIDDEIVRRSAQSPAYPMLLILGVFDFPDRAVPGVPDPVPELVVRSVTGTPR</sequence>
<dbReference type="Gene3D" id="2.60.120.200">
    <property type="match status" value="1"/>
</dbReference>
<organism evidence="2 3">
    <name type="scientific">Pseudonocardia kongjuensis</name>
    <dbReference type="NCBI Taxonomy" id="102227"/>
    <lineage>
        <taxon>Bacteria</taxon>
        <taxon>Bacillati</taxon>
        <taxon>Actinomycetota</taxon>
        <taxon>Actinomycetes</taxon>
        <taxon>Pseudonocardiales</taxon>
        <taxon>Pseudonocardiaceae</taxon>
        <taxon>Pseudonocardia</taxon>
    </lineage>
</organism>
<dbReference type="CDD" id="cd00413">
    <property type="entry name" value="Glyco_hydrolase_16"/>
    <property type="match status" value="1"/>
</dbReference>
<comment type="caution">
    <text evidence="2">The sequence shown here is derived from an EMBL/GenBank/DDBJ whole genome shotgun (WGS) entry which is preliminary data.</text>
</comment>
<dbReference type="Proteomes" id="UP001501414">
    <property type="component" value="Unassembled WGS sequence"/>
</dbReference>